<dbReference type="AlphaFoldDB" id="A0A643FB29"/>
<dbReference type="PROSITE" id="PS51007">
    <property type="entry name" value="CYTC"/>
    <property type="match status" value="2"/>
</dbReference>
<dbReference type="InterPro" id="IPR036909">
    <property type="entry name" value="Cyt_c-like_dom_sf"/>
</dbReference>
<accession>A0A643FB29</accession>
<feature type="domain" description="Cytochrome c" evidence="6">
    <location>
        <begin position="54"/>
        <end position="151"/>
    </location>
</feature>
<protein>
    <submittedName>
        <fullName evidence="7">C-type cytochrome</fullName>
    </submittedName>
</protein>
<feature type="domain" description="Cytochrome c" evidence="6">
    <location>
        <begin position="175"/>
        <end position="260"/>
    </location>
</feature>
<evidence type="ECO:0000256" key="4">
    <source>
        <dbReference type="PROSITE-ProRule" id="PRU00433"/>
    </source>
</evidence>
<evidence type="ECO:0000313" key="7">
    <source>
        <dbReference type="EMBL" id="KAB0577428.1"/>
    </source>
</evidence>
<dbReference type="GO" id="GO:0046872">
    <property type="term" value="F:metal ion binding"/>
    <property type="evidence" value="ECO:0007669"/>
    <property type="project" value="UniProtKB-KW"/>
</dbReference>
<evidence type="ECO:0000313" key="8">
    <source>
        <dbReference type="Proteomes" id="UP000430120"/>
    </source>
</evidence>
<name>A0A643FB29_IDEDE</name>
<feature type="region of interest" description="Disordered" evidence="5">
    <location>
        <begin position="15"/>
        <end position="40"/>
    </location>
</feature>
<dbReference type="Pfam" id="PF21342">
    <property type="entry name" value="SoxA-TsdA_cyt-c"/>
    <property type="match status" value="1"/>
</dbReference>
<dbReference type="InterPro" id="IPR009056">
    <property type="entry name" value="Cyt_c-like_dom"/>
</dbReference>
<keyword evidence="1 4" id="KW-0349">Heme</keyword>
<dbReference type="Pfam" id="PF13442">
    <property type="entry name" value="Cytochrome_CBB3"/>
    <property type="match status" value="1"/>
</dbReference>
<keyword evidence="2 4" id="KW-0479">Metal-binding</keyword>
<dbReference type="GO" id="GO:0009055">
    <property type="term" value="F:electron transfer activity"/>
    <property type="evidence" value="ECO:0007669"/>
    <property type="project" value="InterPro"/>
</dbReference>
<sequence>MTLALAGLAGFGAQAASPRTDDQTQLPQAPAKAASSPWFQPPAESSLPNNAFGALVRQGQAIFLNTKALAPQYVGNELACVNCHLDRGRKANSAPLWAAYTMYPAYRKKNDKVNSFAERMQGCFQFSMNGKAPAADSEVLNALTAYAYWLSTGAPVGQALPGRGFDEPMPPKGGYDIARGAKVYSAQCAICHGANGEGKKVGATQVFPPLWGKDSYNWGAGMHRINTAAGFIQHNMPLGKGETLSDQEAWDVAAFVNSHERPQDPRLVNHDIEATRKKFHEGDGVNLYGVMVDGVLLGQGVK</sequence>
<dbReference type="PANTHER" id="PTHR35008">
    <property type="entry name" value="BLL4482 PROTEIN-RELATED"/>
    <property type="match status" value="1"/>
</dbReference>
<proteinExistence type="predicted"/>
<dbReference type="InterPro" id="IPR051459">
    <property type="entry name" value="Cytochrome_c-type_DH"/>
</dbReference>
<keyword evidence="8" id="KW-1185">Reference proteome</keyword>
<dbReference type="Gene3D" id="1.10.760.10">
    <property type="entry name" value="Cytochrome c-like domain"/>
    <property type="match status" value="2"/>
</dbReference>
<reference evidence="7 8" key="1">
    <citation type="submission" date="2019-09" db="EMBL/GenBank/DDBJ databases">
        <title>Draft genome sequences of 48 bacterial type strains from the CCUG.</title>
        <authorList>
            <person name="Tunovic T."/>
            <person name="Pineiro-Iglesias B."/>
            <person name="Unosson C."/>
            <person name="Inganas E."/>
            <person name="Ohlen M."/>
            <person name="Cardew S."/>
            <person name="Jensie-Markopoulos S."/>
            <person name="Salva-Serra F."/>
            <person name="Jaen-Luchoro D."/>
            <person name="Karlsson R."/>
            <person name="Svensson-Stadler L."/>
            <person name="Chun J."/>
            <person name="Moore E."/>
        </authorList>
    </citation>
    <scope>NUCLEOTIDE SEQUENCE [LARGE SCALE GENOMIC DNA]</scope>
    <source>
        <strain evidence="7 8">CCUG 30977</strain>
    </source>
</reference>
<evidence type="ECO:0000256" key="1">
    <source>
        <dbReference type="ARBA" id="ARBA00022617"/>
    </source>
</evidence>
<dbReference type="Proteomes" id="UP000430120">
    <property type="component" value="Unassembled WGS sequence"/>
</dbReference>
<evidence type="ECO:0000259" key="6">
    <source>
        <dbReference type="PROSITE" id="PS51007"/>
    </source>
</evidence>
<keyword evidence="3 4" id="KW-0408">Iron</keyword>
<dbReference type="PANTHER" id="PTHR35008:SF9">
    <property type="entry name" value="CYTOCHROME C DOMAIN-CONTAINING PROTEIN"/>
    <property type="match status" value="1"/>
</dbReference>
<evidence type="ECO:0000256" key="2">
    <source>
        <dbReference type="ARBA" id="ARBA00022723"/>
    </source>
</evidence>
<dbReference type="SUPFAM" id="SSF46626">
    <property type="entry name" value="Cytochrome c"/>
    <property type="match status" value="2"/>
</dbReference>
<gene>
    <name evidence="7" type="ORF">F7Q92_16600</name>
</gene>
<evidence type="ECO:0000256" key="3">
    <source>
        <dbReference type="ARBA" id="ARBA00023004"/>
    </source>
</evidence>
<dbReference type="GO" id="GO:0020037">
    <property type="term" value="F:heme binding"/>
    <property type="evidence" value="ECO:0007669"/>
    <property type="project" value="InterPro"/>
</dbReference>
<dbReference type="OrthoDB" id="9765171at2"/>
<dbReference type="FunFam" id="1.10.760.10:FF:000039">
    <property type="entry name" value="Thiosulfate dehydrogenase"/>
    <property type="match status" value="1"/>
</dbReference>
<comment type="caution">
    <text evidence="7">The sequence shown here is derived from an EMBL/GenBank/DDBJ whole genome shotgun (WGS) entry which is preliminary data.</text>
</comment>
<organism evidence="7 8">
    <name type="scientific">Ideonella dechloratans</name>
    <dbReference type="NCBI Taxonomy" id="36863"/>
    <lineage>
        <taxon>Bacteria</taxon>
        <taxon>Pseudomonadati</taxon>
        <taxon>Pseudomonadota</taxon>
        <taxon>Betaproteobacteria</taxon>
        <taxon>Burkholderiales</taxon>
        <taxon>Sphaerotilaceae</taxon>
        <taxon>Ideonella</taxon>
    </lineage>
</organism>
<dbReference type="EMBL" id="VZPB01000048">
    <property type="protein sequence ID" value="KAB0577428.1"/>
    <property type="molecule type" value="Genomic_DNA"/>
</dbReference>
<evidence type="ECO:0000256" key="5">
    <source>
        <dbReference type="SAM" id="MobiDB-lite"/>
    </source>
</evidence>